<dbReference type="Pfam" id="PF02838">
    <property type="entry name" value="Glyco_hydro_20b"/>
    <property type="match status" value="1"/>
</dbReference>
<dbReference type="GO" id="GO:0030203">
    <property type="term" value="P:glycosaminoglycan metabolic process"/>
    <property type="evidence" value="ECO:0007669"/>
    <property type="project" value="TreeGrafter"/>
</dbReference>
<dbReference type="Pfam" id="PF00728">
    <property type="entry name" value="Glyco_hydro_20"/>
    <property type="match status" value="1"/>
</dbReference>
<keyword evidence="4" id="KW-0378">Hydrolase</keyword>
<sequence>MIIPRPTTVIRHPGQFVLGSSAAPGAERVTAVPGARQADAVPGTELVTAAPGAEQVAALLAEYFPMVRVGSGSVGSDVVGSDGVGSGESRIQLRLEGTPGGDPEGYRLDVRPDAVILRAAHPAGLRHGVQTLRQLLPRETSAPDAPREAWRWPCLTIEDAPRLPWRGVLLDVARHYMPLDFLYRFVDEIALHKLNVLHLHLTDDQGWRMEVDGWPRLTEVGAWRSETMVGPAGSTRFDGQRHGGFYTQAQLRALVRHAEQRGVSVVPEIEMPGHTRAALAAYPQLGNHPGRRLPVWTSWGISEDILGVGDATLEFCREVLGQVVDVFPARYVHVGGDECPTAQWEASAQARRRAAELGLSGPHRLHGWFLGQMGDFLSGLGRRAVCWDESGEDAGLPGDMVLTAWRDPAHGARAVARGHQVIMAPYRWTFLDYPASEEPDEPPGQPGHLLTLDDAYRFDPLAGLLRAYGDSPGVLGTQAQIWTEFAPTPAHVWHLATPRLWALAETAWSGAPGDPADFRARLARWDPRPARVGSP</sequence>
<feature type="domain" description="Beta-hexosaminidase bacterial type N-terminal" evidence="8">
    <location>
        <begin position="2"/>
        <end position="160"/>
    </location>
</feature>
<organism evidence="9 10">
    <name type="scientific">Rugosimonospora africana</name>
    <dbReference type="NCBI Taxonomy" id="556532"/>
    <lineage>
        <taxon>Bacteria</taxon>
        <taxon>Bacillati</taxon>
        <taxon>Actinomycetota</taxon>
        <taxon>Actinomycetes</taxon>
        <taxon>Micromonosporales</taxon>
        <taxon>Micromonosporaceae</taxon>
        <taxon>Rugosimonospora</taxon>
    </lineage>
</organism>
<feature type="domain" description="Glycoside hydrolase family 20 catalytic" evidence="7">
    <location>
        <begin position="164"/>
        <end position="510"/>
    </location>
</feature>
<comment type="catalytic activity">
    <reaction evidence="1">
        <text>Hydrolysis of terminal non-reducing N-acetyl-D-hexosamine residues in N-acetyl-beta-D-hexosaminides.</text>
        <dbReference type="EC" id="3.2.1.52"/>
    </reaction>
</comment>
<dbReference type="AlphaFoldDB" id="A0A8J3QZ34"/>
<feature type="active site" description="Proton donor" evidence="6">
    <location>
        <position position="338"/>
    </location>
</feature>
<dbReference type="SUPFAM" id="SSF55545">
    <property type="entry name" value="beta-N-acetylhexosaminidase-like domain"/>
    <property type="match status" value="1"/>
</dbReference>
<dbReference type="Gene3D" id="3.30.379.10">
    <property type="entry name" value="Chitobiase/beta-hexosaminidase domain 2-like"/>
    <property type="match status" value="1"/>
</dbReference>
<evidence type="ECO:0000256" key="1">
    <source>
        <dbReference type="ARBA" id="ARBA00001231"/>
    </source>
</evidence>
<gene>
    <name evidence="9" type="primary">nagZ</name>
    <name evidence="9" type="ORF">Raf01_70410</name>
</gene>
<evidence type="ECO:0000256" key="6">
    <source>
        <dbReference type="PIRSR" id="PIRSR625705-1"/>
    </source>
</evidence>
<dbReference type="PANTHER" id="PTHR22600:SF57">
    <property type="entry name" value="BETA-N-ACETYLHEXOSAMINIDASE"/>
    <property type="match status" value="1"/>
</dbReference>
<dbReference type="SUPFAM" id="SSF51445">
    <property type="entry name" value="(Trans)glycosidases"/>
    <property type="match status" value="1"/>
</dbReference>
<evidence type="ECO:0000256" key="2">
    <source>
        <dbReference type="ARBA" id="ARBA00006285"/>
    </source>
</evidence>
<name>A0A8J3QZ34_9ACTN</name>
<comment type="caution">
    <text evidence="9">The sequence shown here is derived from an EMBL/GenBank/DDBJ whole genome shotgun (WGS) entry which is preliminary data.</text>
</comment>
<dbReference type="InterPro" id="IPR017853">
    <property type="entry name" value="GH"/>
</dbReference>
<dbReference type="PRINTS" id="PR00738">
    <property type="entry name" value="GLHYDRLASE20"/>
</dbReference>
<dbReference type="InterPro" id="IPR015883">
    <property type="entry name" value="Glyco_hydro_20_cat"/>
</dbReference>
<evidence type="ECO:0000259" key="8">
    <source>
        <dbReference type="Pfam" id="PF02838"/>
    </source>
</evidence>
<dbReference type="EMBL" id="BONZ01000074">
    <property type="protein sequence ID" value="GIH18869.1"/>
    <property type="molecule type" value="Genomic_DNA"/>
</dbReference>
<dbReference type="GO" id="GO:0005975">
    <property type="term" value="P:carbohydrate metabolic process"/>
    <property type="evidence" value="ECO:0007669"/>
    <property type="project" value="InterPro"/>
</dbReference>
<protein>
    <recommendedName>
        <fullName evidence="3">beta-N-acetylhexosaminidase</fullName>
        <ecNumber evidence="3">3.2.1.52</ecNumber>
    </recommendedName>
</protein>
<accession>A0A8J3QZ34</accession>
<comment type="similarity">
    <text evidence="2">Belongs to the glycosyl hydrolase 20 family.</text>
</comment>
<evidence type="ECO:0000256" key="4">
    <source>
        <dbReference type="ARBA" id="ARBA00022801"/>
    </source>
</evidence>
<evidence type="ECO:0000256" key="3">
    <source>
        <dbReference type="ARBA" id="ARBA00012663"/>
    </source>
</evidence>
<dbReference type="Gene3D" id="3.20.20.80">
    <property type="entry name" value="Glycosidases"/>
    <property type="match status" value="1"/>
</dbReference>
<dbReference type="PANTHER" id="PTHR22600">
    <property type="entry name" value="BETA-HEXOSAMINIDASE"/>
    <property type="match status" value="1"/>
</dbReference>
<keyword evidence="5" id="KW-0326">Glycosidase</keyword>
<evidence type="ECO:0000256" key="5">
    <source>
        <dbReference type="ARBA" id="ARBA00023295"/>
    </source>
</evidence>
<reference evidence="9" key="1">
    <citation type="submission" date="2021-01" db="EMBL/GenBank/DDBJ databases">
        <title>Whole genome shotgun sequence of Rugosimonospora africana NBRC 104875.</title>
        <authorList>
            <person name="Komaki H."/>
            <person name="Tamura T."/>
        </authorList>
    </citation>
    <scope>NUCLEOTIDE SEQUENCE</scope>
    <source>
        <strain evidence="9">NBRC 104875</strain>
    </source>
</reference>
<dbReference type="GO" id="GO:0016020">
    <property type="term" value="C:membrane"/>
    <property type="evidence" value="ECO:0007669"/>
    <property type="project" value="TreeGrafter"/>
</dbReference>
<keyword evidence="10" id="KW-1185">Reference proteome</keyword>
<dbReference type="GO" id="GO:0004563">
    <property type="term" value="F:beta-N-acetylhexosaminidase activity"/>
    <property type="evidence" value="ECO:0007669"/>
    <property type="project" value="UniProtKB-EC"/>
</dbReference>
<proteinExistence type="inferred from homology"/>
<dbReference type="InterPro" id="IPR025705">
    <property type="entry name" value="Beta_hexosaminidase_sua/sub"/>
</dbReference>
<dbReference type="InterPro" id="IPR015882">
    <property type="entry name" value="HEX_bac_N"/>
</dbReference>
<dbReference type="Proteomes" id="UP000642748">
    <property type="component" value="Unassembled WGS sequence"/>
</dbReference>
<evidence type="ECO:0000313" key="10">
    <source>
        <dbReference type="Proteomes" id="UP000642748"/>
    </source>
</evidence>
<evidence type="ECO:0000313" key="9">
    <source>
        <dbReference type="EMBL" id="GIH18869.1"/>
    </source>
</evidence>
<dbReference type="InterPro" id="IPR029018">
    <property type="entry name" value="Hex-like_dom2"/>
</dbReference>
<dbReference type="RefSeq" id="WP_203922371.1">
    <property type="nucleotide sequence ID" value="NZ_BONZ01000074.1"/>
</dbReference>
<dbReference type="EC" id="3.2.1.52" evidence="3"/>
<dbReference type="CDD" id="cd06563">
    <property type="entry name" value="GH20_chitobiase-like"/>
    <property type="match status" value="1"/>
</dbReference>
<evidence type="ECO:0000259" key="7">
    <source>
        <dbReference type="Pfam" id="PF00728"/>
    </source>
</evidence>